<dbReference type="PANTHER" id="PTHR48094">
    <property type="entry name" value="PROTEIN/NUCLEIC ACID DEGLYCASE DJ-1-RELATED"/>
    <property type="match status" value="1"/>
</dbReference>
<comment type="caution">
    <text evidence="3">The sequence shown here is derived from an EMBL/GenBank/DDBJ whole genome shotgun (WGS) entry which is preliminary data.</text>
</comment>
<dbReference type="InterPro" id="IPR002818">
    <property type="entry name" value="DJ-1/PfpI"/>
</dbReference>
<dbReference type="Pfam" id="PF01965">
    <property type="entry name" value="DJ-1_PfpI"/>
    <property type="match status" value="1"/>
</dbReference>
<evidence type="ECO:0000313" key="3">
    <source>
        <dbReference type="EMBL" id="PIZ86825.1"/>
    </source>
</evidence>
<accession>A0A2M7UTX3</accession>
<organism evidence="3 4">
    <name type="scientific">Candidatus Nealsonbacteria bacterium CG_4_10_14_0_2_um_filter_40_15</name>
    <dbReference type="NCBI Taxonomy" id="1974682"/>
    <lineage>
        <taxon>Bacteria</taxon>
        <taxon>Candidatus Nealsoniibacteriota</taxon>
    </lineage>
</organism>
<keyword evidence="1" id="KW-1133">Transmembrane helix</keyword>
<name>A0A2M7UTX3_9BACT</name>
<reference evidence="4" key="1">
    <citation type="submission" date="2017-09" db="EMBL/GenBank/DDBJ databases">
        <title>Depth-based differentiation of microbial function through sediment-hosted aquifers and enrichment of novel symbionts in the deep terrestrial subsurface.</title>
        <authorList>
            <person name="Probst A.J."/>
            <person name="Ladd B."/>
            <person name="Jarett J.K."/>
            <person name="Geller-Mcgrath D.E."/>
            <person name="Sieber C.M.K."/>
            <person name="Emerson J.B."/>
            <person name="Anantharaman K."/>
            <person name="Thomas B.C."/>
            <person name="Malmstrom R."/>
            <person name="Stieglmeier M."/>
            <person name="Klingl A."/>
            <person name="Woyke T."/>
            <person name="Ryan C.M."/>
            <person name="Banfield J.F."/>
        </authorList>
    </citation>
    <scope>NUCLEOTIDE SEQUENCE [LARGE SCALE GENOMIC DNA]</scope>
</reference>
<dbReference type="GO" id="GO:0005737">
    <property type="term" value="C:cytoplasm"/>
    <property type="evidence" value="ECO:0007669"/>
    <property type="project" value="TreeGrafter"/>
</dbReference>
<gene>
    <name evidence="3" type="ORF">COX92_02545</name>
</gene>
<evidence type="ECO:0000259" key="2">
    <source>
        <dbReference type="Pfam" id="PF01965"/>
    </source>
</evidence>
<evidence type="ECO:0000313" key="4">
    <source>
        <dbReference type="Proteomes" id="UP000229166"/>
    </source>
</evidence>
<dbReference type="EMBL" id="PFOZ01000051">
    <property type="protein sequence ID" value="PIZ86825.1"/>
    <property type="molecule type" value="Genomic_DNA"/>
</dbReference>
<dbReference type="AlphaFoldDB" id="A0A2M7UTX3"/>
<feature type="transmembrane region" description="Helical" evidence="1">
    <location>
        <begin position="7"/>
        <end position="25"/>
    </location>
</feature>
<protein>
    <recommendedName>
        <fullName evidence="2">DJ-1/PfpI domain-containing protein</fullName>
    </recommendedName>
</protein>
<dbReference type="InterPro" id="IPR029062">
    <property type="entry name" value="Class_I_gatase-like"/>
</dbReference>
<dbReference type="SUPFAM" id="SSF52317">
    <property type="entry name" value="Class I glutamine amidotransferase-like"/>
    <property type="match status" value="1"/>
</dbReference>
<dbReference type="PANTHER" id="PTHR48094:SF12">
    <property type="entry name" value="PARKINSON DISEASE PROTEIN 7 HOMOLOG"/>
    <property type="match status" value="1"/>
</dbReference>
<dbReference type="InterPro" id="IPR050325">
    <property type="entry name" value="Prot/Nucl_acid_deglycase"/>
</dbReference>
<dbReference type="CDD" id="cd03135">
    <property type="entry name" value="GATase1_DJ-1"/>
    <property type="match status" value="1"/>
</dbReference>
<evidence type="ECO:0000256" key="1">
    <source>
        <dbReference type="SAM" id="Phobius"/>
    </source>
</evidence>
<dbReference type="Proteomes" id="UP000229166">
    <property type="component" value="Unassembled WGS sequence"/>
</dbReference>
<feature type="domain" description="DJ-1/PfpI" evidence="2">
    <location>
        <begin position="46"/>
        <end position="214"/>
    </location>
</feature>
<proteinExistence type="predicted"/>
<sequence length="219" mass="23659">MRRTLQIYGVIIIIILVGVLVYQNLGKKLEVLPEEKPMVEKTLDGKKIAMIIAFRDFRDEEYFVPKEILEAAGVEIKTASNKTGTATGADGGDVKVDLLVSEINPADFDAVVFIGGPGCLENLDNESSYRVAQETISQNRVLASICISPVILAKAGVLEGKKVTVWSSTMDKSSIKILEENGAIYEAKSIVRDGKIITANGPSAAKEFGKAIIEVLTSK</sequence>
<keyword evidence="1" id="KW-0472">Membrane</keyword>
<dbReference type="Gene3D" id="3.40.50.880">
    <property type="match status" value="1"/>
</dbReference>
<keyword evidence="1" id="KW-0812">Transmembrane</keyword>